<dbReference type="Proteomes" id="UP000025227">
    <property type="component" value="Unplaced"/>
</dbReference>
<evidence type="ECO:0000313" key="2">
    <source>
        <dbReference type="WBParaSite" id="HCON_00035190-00001"/>
    </source>
</evidence>
<organism evidence="1 2">
    <name type="scientific">Haemonchus contortus</name>
    <name type="common">Barber pole worm</name>
    <dbReference type="NCBI Taxonomy" id="6289"/>
    <lineage>
        <taxon>Eukaryota</taxon>
        <taxon>Metazoa</taxon>
        <taxon>Ecdysozoa</taxon>
        <taxon>Nematoda</taxon>
        <taxon>Chromadorea</taxon>
        <taxon>Rhabditida</taxon>
        <taxon>Rhabditina</taxon>
        <taxon>Rhabditomorpha</taxon>
        <taxon>Strongyloidea</taxon>
        <taxon>Trichostrongylidae</taxon>
        <taxon>Haemonchus</taxon>
    </lineage>
</organism>
<reference evidence="2" key="1">
    <citation type="submission" date="2020-12" db="UniProtKB">
        <authorList>
            <consortium name="WormBaseParasite"/>
        </authorList>
    </citation>
    <scope>IDENTIFICATION</scope>
    <source>
        <strain evidence="2">MHco3</strain>
    </source>
</reference>
<sequence length="80" mass="9303">MILFILLHRYVEPNVDPQTQHYKIMLSYASSDDRIKESDFSKAPALCYRFVLFTIVHVSNHRLRPDNIEDNILASGHLTS</sequence>
<protein>
    <submittedName>
        <fullName evidence="2">Ovule protein</fullName>
    </submittedName>
</protein>
<proteinExistence type="predicted"/>
<accession>A0A7I4Y026</accession>
<dbReference type="WBParaSite" id="HCON_00035190-00001">
    <property type="protein sequence ID" value="HCON_00035190-00001"/>
    <property type="gene ID" value="HCON_00035190"/>
</dbReference>
<dbReference type="AlphaFoldDB" id="A0A7I4Y026"/>
<keyword evidence="1" id="KW-1185">Reference proteome</keyword>
<evidence type="ECO:0000313" key="1">
    <source>
        <dbReference type="Proteomes" id="UP000025227"/>
    </source>
</evidence>
<name>A0A7I4Y026_HAECO</name>